<dbReference type="InterPro" id="IPR000086">
    <property type="entry name" value="NUDIX_hydrolase_dom"/>
</dbReference>
<name>A0A0U9HK28_9BACI</name>
<sequence length="153" mass="17230">MDTAPKHIIAVSANVTNEKGEILLVKTHLRSDTWEAPGGQVEEGEPLDKAVCREILEETGIVISLLGVTGLYYNATKHLLSVVFKAKYVTGDIKVQPEEIKEARFIKLTEENIDQYITRPHMKSRTIDCLNATSFIPYETWEVNPYNLIGRLS</sequence>
<dbReference type="AlphaFoldDB" id="A0A0U9HK28"/>
<dbReference type="GO" id="GO:0016787">
    <property type="term" value="F:hydrolase activity"/>
    <property type="evidence" value="ECO:0007669"/>
    <property type="project" value="UniProtKB-KW"/>
</dbReference>
<dbReference type="SUPFAM" id="SSF55811">
    <property type="entry name" value="Nudix"/>
    <property type="match status" value="1"/>
</dbReference>
<dbReference type="InterPro" id="IPR020476">
    <property type="entry name" value="Nudix_hydrolase"/>
</dbReference>
<evidence type="ECO:0000256" key="3">
    <source>
        <dbReference type="RuleBase" id="RU003476"/>
    </source>
</evidence>
<dbReference type="Gene3D" id="3.90.79.10">
    <property type="entry name" value="Nucleoside Triphosphate Pyrophosphohydrolase"/>
    <property type="match status" value="1"/>
</dbReference>
<dbReference type="EMBL" id="BBXV01000042">
    <property type="protein sequence ID" value="GAQ19276.1"/>
    <property type="molecule type" value="Genomic_DNA"/>
</dbReference>
<comment type="similarity">
    <text evidence="3">Belongs to the Nudix hydrolase family.</text>
</comment>
<dbReference type="PRINTS" id="PR00502">
    <property type="entry name" value="NUDIXFAMILY"/>
</dbReference>
<feature type="domain" description="Nudix hydrolase" evidence="4">
    <location>
        <begin position="6"/>
        <end position="131"/>
    </location>
</feature>
<dbReference type="PROSITE" id="PS51462">
    <property type="entry name" value="NUDIX"/>
    <property type="match status" value="1"/>
</dbReference>
<keyword evidence="2 3" id="KW-0378">Hydrolase</keyword>
<evidence type="ECO:0000259" key="4">
    <source>
        <dbReference type="PROSITE" id="PS51462"/>
    </source>
</evidence>
<dbReference type="InterPro" id="IPR015797">
    <property type="entry name" value="NUDIX_hydrolase-like_dom_sf"/>
</dbReference>
<evidence type="ECO:0000256" key="1">
    <source>
        <dbReference type="ARBA" id="ARBA00001946"/>
    </source>
</evidence>
<gene>
    <name evidence="5" type="ORF">OPHB3_3238</name>
</gene>
<dbReference type="PANTHER" id="PTHR43046:SF2">
    <property type="entry name" value="8-OXO-DGTP DIPHOSPHATASE-RELATED"/>
    <property type="match status" value="1"/>
</dbReference>
<dbReference type="PROSITE" id="PS00893">
    <property type="entry name" value="NUDIX_BOX"/>
    <property type="match status" value="1"/>
</dbReference>
<dbReference type="Pfam" id="PF00293">
    <property type="entry name" value="NUDIX"/>
    <property type="match status" value="1"/>
</dbReference>
<comment type="cofactor">
    <cofactor evidence="1">
        <name>Mg(2+)</name>
        <dbReference type="ChEBI" id="CHEBI:18420"/>
    </cofactor>
</comment>
<dbReference type="PANTHER" id="PTHR43046">
    <property type="entry name" value="GDP-MANNOSE MANNOSYL HYDROLASE"/>
    <property type="match status" value="1"/>
</dbReference>
<evidence type="ECO:0000313" key="6">
    <source>
        <dbReference type="Proteomes" id="UP000052946"/>
    </source>
</evidence>
<evidence type="ECO:0000256" key="2">
    <source>
        <dbReference type="ARBA" id="ARBA00022801"/>
    </source>
</evidence>
<protein>
    <submittedName>
        <fullName evidence="5">DNA mismatch repair protein MutT</fullName>
    </submittedName>
</protein>
<dbReference type="InterPro" id="IPR020084">
    <property type="entry name" value="NUDIX_hydrolase_CS"/>
</dbReference>
<accession>A0A0U9HK28</accession>
<proteinExistence type="inferred from homology"/>
<organism evidence="5 6">
    <name type="scientific">Oceanobacillus picturae</name>
    <dbReference type="NCBI Taxonomy" id="171693"/>
    <lineage>
        <taxon>Bacteria</taxon>
        <taxon>Bacillati</taxon>
        <taxon>Bacillota</taxon>
        <taxon>Bacilli</taxon>
        <taxon>Bacillales</taxon>
        <taxon>Bacillaceae</taxon>
        <taxon>Oceanobacillus</taxon>
    </lineage>
</organism>
<dbReference type="Proteomes" id="UP000052946">
    <property type="component" value="Unassembled WGS sequence"/>
</dbReference>
<evidence type="ECO:0000313" key="5">
    <source>
        <dbReference type="EMBL" id="GAQ19276.1"/>
    </source>
</evidence>
<dbReference type="CDD" id="cd02883">
    <property type="entry name" value="NUDIX_Hydrolase"/>
    <property type="match status" value="1"/>
</dbReference>
<comment type="caution">
    <text evidence="5">The sequence shown here is derived from an EMBL/GenBank/DDBJ whole genome shotgun (WGS) entry which is preliminary data.</text>
</comment>
<reference evidence="5 6" key="2">
    <citation type="journal article" date="2016" name="Genome Announc.">
        <title>Draft Genome Sequence of Oceanobacillus picturae Heshi-B3, Isolated from Fermented Rice Bran in a Traditional Japanese Seafood Dish.</title>
        <authorList>
            <person name="Akuzawa S."/>
            <person name="Nagaoka J."/>
            <person name="Kanekatsu M."/>
            <person name="Kanesaki Y."/>
            <person name="Suzuki T."/>
        </authorList>
    </citation>
    <scope>NUCLEOTIDE SEQUENCE [LARGE SCALE GENOMIC DNA]</scope>
    <source>
        <strain evidence="5 6">Heshi-B3</strain>
    </source>
</reference>
<reference evidence="6" key="1">
    <citation type="submission" date="2015-07" db="EMBL/GenBank/DDBJ databases">
        <title>Draft Genome Sequence of Oceanobacillus picturae Heshi-B3 that Was Isolated from Fermented Rice Bran with Aging Salted Mackerel, Which Was Named Heshiko as Traditional Fermented Seafood in Japan.</title>
        <authorList>
            <person name="Akuzawa S."/>
            <person name="Nakagawa J."/>
            <person name="Kanekatsu T."/>
            <person name="Kanesaki Y."/>
            <person name="Suzuki T."/>
        </authorList>
    </citation>
    <scope>NUCLEOTIDE SEQUENCE [LARGE SCALE GENOMIC DNA]</scope>
    <source>
        <strain evidence="6">Heshi-B3</strain>
    </source>
</reference>
<dbReference type="OrthoDB" id="9810648at2"/>
<dbReference type="RefSeq" id="WP_058950986.1">
    <property type="nucleotide sequence ID" value="NZ_BBXV01000042.1"/>
</dbReference>